<evidence type="ECO:0000313" key="3">
    <source>
        <dbReference type="Proteomes" id="UP001596306"/>
    </source>
</evidence>
<dbReference type="InterPro" id="IPR027417">
    <property type="entry name" value="P-loop_NTPase"/>
</dbReference>
<evidence type="ECO:0000313" key="2">
    <source>
        <dbReference type="EMBL" id="MFC6355933.1"/>
    </source>
</evidence>
<protein>
    <submittedName>
        <fullName evidence="2">ATP-binding protein</fullName>
    </submittedName>
</protein>
<gene>
    <name evidence="2" type="ORF">ACFQB0_07410</name>
</gene>
<comment type="caution">
    <text evidence="2">The sequence shown here is derived from an EMBL/GenBank/DDBJ whole genome shotgun (WGS) entry which is preliminary data.</text>
</comment>
<keyword evidence="2" id="KW-0547">Nucleotide-binding</keyword>
<feature type="domain" description="IstB-like ATP-binding" evidence="1">
    <location>
        <begin position="3"/>
        <end position="64"/>
    </location>
</feature>
<keyword evidence="3" id="KW-1185">Reference proteome</keyword>
<name>A0ABW1VCY4_9MICO</name>
<sequence>MLQCPAQRSIEDLLFDLRPTLKRDTIAHLGTGVFLASARNVVLFVPSGTGKTHLAIGLGIKAAHADRRSCRPSRVVRDRN</sequence>
<dbReference type="InterPro" id="IPR002611">
    <property type="entry name" value="IstB_ATP-bd"/>
</dbReference>
<reference evidence="3" key="1">
    <citation type="journal article" date="2019" name="Int. J. Syst. Evol. Microbiol.">
        <title>The Global Catalogue of Microorganisms (GCM) 10K type strain sequencing project: providing services to taxonomists for standard genome sequencing and annotation.</title>
        <authorList>
            <consortium name="The Broad Institute Genomics Platform"/>
            <consortium name="The Broad Institute Genome Sequencing Center for Infectious Disease"/>
            <person name="Wu L."/>
            <person name="Ma J."/>
        </authorList>
    </citation>
    <scope>NUCLEOTIDE SEQUENCE [LARGE SCALE GENOMIC DNA]</scope>
    <source>
        <strain evidence="3">CCUG 43304</strain>
    </source>
</reference>
<organism evidence="2 3">
    <name type="scientific">Luethyella okanaganae</name>
    <dbReference type="NCBI Taxonomy" id="69372"/>
    <lineage>
        <taxon>Bacteria</taxon>
        <taxon>Bacillati</taxon>
        <taxon>Actinomycetota</taxon>
        <taxon>Actinomycetes</taxon>
        <taxon>Micrococcales</taxon>
        <taxon>Microbacteriaceae</taxon>
        <taxon>Luethyella</taxon>
    </lineage>
</organism>
<dbReference type="Pfam" id="PF01695">
    <property type="entry name" value="IstB_IS21"/>
    <property type="match status" value="1"/>
</dbReference>
<dbReference type="Gene3D" id="3.40.50.300">
    <property type="entry name" value="P-loop containing nucleotide triphosphate hydrolases"/>
    <property type="match status" value="1"/>
</dbReference>
<dbReference type="Proteomes" id="UP001596306">
    <property type="component" value="Unassembled WGS sequence"/>
</dbReference>
<proteinExistence type="predicted"/>
<dbReference type="RefSeq" id="WP_386729448.1">
    <property type="nucleotide sequence ID" value="NZ_JBHSTP010000001.1"/>
</dbReference>
<dbReference type="GO" id="GO:0005524">
    <property type="term" value="F:ATP binding"/>
    <property type="evidence" value="ECO:0007669"/>
    <property type="project" value="UniProtKB-KW"/>
</dbReference>
<evidence type="ECO:0000259" key="1">
    <source>
        <dbReference type="Pfam" id="PF01695"/>
    </source>
</evidence>
<keyword evidence="2" id="KW-0067">ATP-binding</keyword>
<dbReference type="EMBL" id="JBHSTP010000001">
    <property type="protein sequence ID" value="MFC6355933.1"/>
    <property type="molecule type" value="Genomic_DNA"/>
</dbReference>
<accession>A0ABW1VCY4</accession>